<dbReference type="PANTHER" id="PTHR42085">
    <property type="entry name" value="F-BOX DOMAIN-CONTAINING PROTEIN"/>
    <property type="match status" value="1"/>
</dbReference>
<keyword evidence="3" id="KW-1185">Reference proteome</keyword>
<name>A0AAE0H713_9PEZI</name>
<keyword evidence="1" id="KW-0812">Transmembrane</keyword>
<dbReference type="EMBL" id="JAUEPN010000010">
    <property type="protein sequence ID" value="KAK3291148.1"/>
    <property type="molecule type" value="Genomic_DNA"/>
</dbReference>
<dbReference type="PANTHER" id="PTHR42085:SF6">
    <property type="entry name" value="F-BOX DOMAIN-CONTAINING PROTEIN"/>
    <property type="match status" value="1"/>
</dbReference>
<dbReference type="InterPro" id="IPR038883">
    <property type="entry name" value="AN11006-like"/>
</dbReference>
<feature type="transmembrane region" description="Helical" evidence="1">
    <location>
        <begin position="46"/>
        <end position="67"/>
    </location>
</feature>
<proteinExistence type="predicted"/>
<evidence type="ECO:0000256" key="1">
    <source>
        <dbReference type="SAM" id="Phobius"/>
    </source>
</evidence>
<keyword evidence="1" id="KW-0472">Membrane</keyword>
<organism evidence="2 3">
    <name type="scientific">Chaetomium fimeti</name>
    <dbReference type="NCBI Taxonomy" id="1854472"/>
    <lineage>
        <taxon>Eukaryota</taxon>
        <taxon>Fungi</taxon>
        <taxon>Dikarya</taxon>
        <taxon>Ascomycota</taxon>
        <taxon>Pezizomycotina</taxon>
        <taxon>Sordariomycetes</taxon>
        <taxon>Sordariomycetidae</taxon>
        <taxon>Sordariales</taxon>
        <taxon>Chaetomiaceae</taxon>
        <taxon>Chaetomium</taxon>
    </lineage>
</organism>
<dbReference type="Proteomes" id="UP001278766">
    <property type="component" value="Unassembled WGS sequence"/>
</dbReference>
<reference evidence="2" key="1">
    <citation type="journal article" date="2023" name="Mol. Phylogenet. Evol.">
        <title>Genome-scale phylogeny and comparative genomics of the fungal order Sordariales.</title>
        <authorList>
            <person name="Hensen N."/>
            <person name="Bonometti L."/>
            <person name="Westerberg I."/>
            <person name="Brannstrom I.O."/>
            <person name="Guillou S."/>
            <person name="Cros-Aarteil S."/>
            <person name="Calhoun S."/>
            <person name="Haridas S."/>
            <person name="Kuo A."/>
            <person name="Mondo S."/>
            <person name="Pangilinan J."/>
            <person name="Riley R."/>
            <person name="LaButti K."/>
            <person name="Andreopoulos B."/>
            <person name="Lipzen A."/>
            <person name="Chen C."/>
            <person name="Yan M."/>
            <person name="Daum C."/>
            <person name="Ng V."/>
            <person name="Clum A."/>
            <person name="Steindorff A."/>
            <person name="Ohm R.A."/>
            <person name="Martin F."/>
            <person name="Silar P."/>
            <person name="Natvig D.O."/>
            <person name="Lalanne C."/>
            <person name="Gautier V."/>
            <person name="Ament-Velasquez S.L."/>
            <person name="Kruys A."/>
            <person name="Hutchinson M.I."/>
            <person name="Powell A.J."/>
            <person name="Barry K."/>
            <person name="Miller A.N."/>
            <person name="Grigoriev I.V."/>
            <person name="Debuchy R."/>
            <person name="Gladieux P."/>
            <person name="Hiltunen Thoren M."/>
            <person name="Johannesson H."/>
        </authorList>
    </citation>
    <scope>NUCLEOTIDE SEQUENCE</scope>
    <source>
        <strain evidence="2">CBS 168.71</strain>
    </source>
</reference>
<sequence>MPADALQRMTDEQFNTPARIQKCIRLWRVAPTPPARRHHHRRCRRGIHLSYASLLTFGCASTAIWTWCRGTDRPIDSTCAEGESTICPWGGFPPSPCFHGLLLSCRTIYAEAAPLLYAANSFVVHYSLGKSPGLQPLRALTAVAVRSLSNLKIVVNEAACHRRMILEYKNVCCRHGHDEDATSGLHWCQRRHCGLHQVLLLSPVLAGNDGDGDGPGDSGDELAAAYDAEREWHSAAAHIFPQTVPSRLSLSLVCDIDPQHPLAVDLAGAILAPLASAQLRECRVRLAVVPNRQFDELARDAALHTCTRGLATLTSTQSSKPPPGAEATTLATLPRELRIRILEYTDLVTPRRQVTWSREDRGYVVRRIQLDRDPTPDELYSEQFLSCWENEPDGCFCRRRHAAFSLGCKCWIPPAPLFLLCHALSQDAQYVFFSSNRFIIHDYKADRTWQQSIPVSMTPRDVSLSNSYPDQRFIVSEFLREVVPEPALAHIRYLELVFPPYPAQTWPRTDDPAMRDWRSLVEWLQNKMNLPRLTLKLVVVDGSNGGPKAAPEITTEEGDALMKAYKDLLQPIPRLAELGLAQFYAHFPYPWEGTPECRVRQKERRSWVWPEKKALKCRLERYVMRGRYESQYADGKKEPVASDWDMMYLRPFPWY</sequence>
<accession>A0AAE0H713</accession>
<dbReference type="RefSeq" id="XP_062654662.1">
    <property type="nucleotide sequence ID" value="XM_062804756.1"/>
</dbReference>
<evidence type="ECO:0000313" key="2">
    <source>
        <dbReference type="EMBL" id="KAK3291148.1"/>
    </source>
</evidence>
<gene>
    <name evidence="2" type="ORF">B0H64DRAFT_409920</name>
</gene>
<evidence type="ECO:0000313" key="3">
    <source>
        <dbReference type="Proteomes" id="UP001278766"/>
    </source>
</evidence>
<dbReference type="GeneID" id="87841704"/>
<comment type="caution">
    <text evidence="2">The sequence shown here is derived from an EMBL/GenBank/DDBJ whole genome shotgun (WGS) entry which is preliminary data.</text>
</comment>
<dbReference type="AlphaFoldDB" id="A0AAE0H713"/>
<reference evidence="2" key="2">
    <citation type="submission" date="2023-06" db="EMBL/GenBank/DDBJ databases">
        <authorList>
            <consortium name="Lawrence Berkeley National Laboratory"/>
            <person name="Haridas S."/>
            <person name="Hensen N."/>
            <person name="Bonometti L."/>
            <person name="Westerberg I."/>
            <person name="Brannstrom I.O."/>
            <person name="Guillou S."/>
            <person name="Cros-Aarteil S."/>
            <person name="Calhoun S."/>
            <person name="Kuo A."/>
            <person name="Mondo S."/>
            <person name="Pangilinan J."/>
            <person name="Riley R."/>
            <person name="Labutti K."/>
            <person name="Andreopoulos B."/>
            <person name="Lipzen A."/>
            <person name="Chen C."/>
            <person name="Yanf M."/>
            <person name="Daum C."/>
            <person name="Ng V."/>
            <person name="Clum A."/>
            <person name="Steindorff A."/>
            <person name="Ohm R."/>
            <person name="Martin F."/>
            <person name="Silar P."/>
            <person name="Natvig D."/>
            <person name="Lalanne C."/>
            <person name="Gautier V."/>
            <person name="Ament-Velasquez S.L."/>
            <person name="Kruys A."/>
            <person name="Hutchinson M.I."/>
            <person name="Powell A.J."/>
            <person name="Barry K."/>
            <person name="Miller A.N."/>
            <person name="Grigoriev I.V."/>
            <person name="Debuchy R."/>
            <person name="Gladieux P."/>
            <person name="Thoren M.H."/>
            <person name="Johannesson H."/>
        </authorList>
    </citation>
    <scope>NUCLEOTIDE SEQUENCE</scope>
    <source>
        <strain evidence="2">CBS 168.71</strain>
    </source>
</reference>
<protein>
    <submittedName>
        <fullName evidence="2">Uncharacterized protein</fullName>
    </submittedName>
</protein>
<keyword evidence="1" id="KW-1133">Transmembrane helix</keyword>